<feature type="chain" id="PRO_5035271188" description="TIGR02186 family protein" evidence="2">
    <location>
        <begin position="23"/>
        <end position="246"/>
    </location>
</feature>
<keyword evidence="4" id="KW-1185">Reference proteome</keyword>
<gene>
    <name evidence="3" type="ORF">GCM10011611_01820</name>
</gene>
<reference evidence="3" key="1">
    <citation type="journal article" date="2014" name="Int. J. Syst. Evol. Microbiol.">
        <title>Complete genome sequence of Corynebacterium casei LMG S-19264T (=DSM 44701T), isolated from a smear-ripened cheese.</title>
        <authorList>
            <consortium name="US DOE Joint Genome Institute (JGI-PGF)"/>
            <person name="Walter F."/>
            <person name="Albersmeier A."/>
            <person name="Kalinowski J."/>
            <person name="Ruckert C."/>
        </authorList>
    </citation>
    <scope>NUCLEOTIDE SEQUENCE</scope>
    <source>
        <strain evidence="3">CGMCC 1.15725</strain>
    </source>
</reference>
<dbReference type="RefSeq" id="WP_189041476.1">
    <property type="nucleotide sequence ID" value="NZ_BMJQ01000001.1"/>
</dbReference>
<protein>
    <recommendedName>
        <fullName evidence="5">TIGR02186 family protein</fullName>
    </recommendedName>
</protein>
<dbReference type="AlphaFoldDB" id="A0A8J3E198"/>
<evidence type="ECO:0000313" key="4">
    <source>
        <dbReference type="Proteomes" id="UP000646365"/>
    </source>
</evidence>
<dbReference type="EMBL" id="BMJQ01000001">
    <property type="protein sequence ID" value="GGE99868.1"/>
    <property type="molecule type" value="Genomic_DNA"/>
</dbReference>
<dbReference type="Proteomes" id="UP000646365">
    <property type="component" value="Unassembled WGS sequence"/>
</dbReference>
<feature type="transmembrane region" description="Helical" evidence="1">
    <location>
        <begin position="222"/>
        <end position="243"/>
    </location>
</feature>
<keyword evidence="2" id="KW-0732">Signal</keyword>
<comment type="caution">
    <text evidence="3">The sequence shown here is derived from an EMBL/GenBank/DDBJ whole genome shotgun (WGS) entry which is preliminary data.</text>
</comment>
<evidence type="ECO:0000313" key="3">
    <source>
        <dbReference type="EMBL" id="GGE99868.1"/>
    </source>
</evidence>
<evidence type="ECO:0008006" key="5">
    <source>
        <dbReference type="Google" id="ProtNLM"/>
    </source>
</evidence>
<reference evidence="3" key="2">
    <citation type="submission" date="2020-09" db="EMBL/GenBank/DDBJ databases">
        <authorList>
            <person name="Sun Q."/>
            <person name="Zhou Y."/>
        </authorList>
    </citation>
    <scope>NUCLEOTIDE SEQUENCE</scope>
    <source>
        <strain evidence="3">CGMCC 1.15725</strain>
    </source>
</reference>
<keyword evidence="1" id="KW-0812">Transmembrane</keyword>
<sequence>MIRPFAALAALLLLALPATAQAQALVADLTSHLVAITTGFTGTSVVLFGAIEGGGDIVVVVQGPEHETVVRRKSHLGGIWLNTRSVAFSDVPGYYAVLSSRPVEDIMPPNLRQLHEIGFDNLKLPVASKAKSTDIGPFRDALIEEQQRSGLYEKQTGQVNFLGDRLFRASLNFPATVPTGTYSIQVFLVRKGDIVAAQTTPLIISQTGLEADINDFAQNRPLFYGLVAVALAAMAGWGATFLFRNA</sequence>
<evidence type="ECO:0000256" key="2">
    <source>
        <dbReference type="SAM" id="SignalP"/>
    </source>
</evidence>
<keyword evidence="1" id="KW-1133">Transmembrane helix</keyword>
<dbReference type="Pfam" id="PF09608">
    <property type="entry name" value="Alph_Pro_TM"/>
    <property type="match status" value="1"/>
</dbReference>
<feature type="signal peptide" evidence="2">
    <location>
        <begin position="1"/>
        <end position="22"/>
    </location>
</feature>
<dbReference type="InterPro" id="IPR019088">
    <property type="entry name" value="CHP02186-rel_TM"/>
</dbReference>
<keyword evidence="1" id="KW-0472">Membrane</keyword>
<name>A0A8J3E198_9PROT</name>
<accession>A0A8J3E198</accession>
<proteinExistence type="predicted"/>
<organism evidence="3 4">
    <name type="scientific">Aliidongia dinghuensis</name>
    <dbReference type="NCBI Taxonomy" id="1867774"/>
    <lineage>
        <taxon>Bacteria</taxon>
        <taxon>Pseudomonadati</taxon>
        <taxon>Pseudomonadota</taxon>
        <taxon>Alphaproteobacteria</taxon>
        <taxon>Rhodospirillales</taxon>
        <taxon>Dongiaceae</taxon>
        <taxon>Aliidongia</taxon>
    </lineage>
</organism>
<evidence type="ECO:0000256" key="1">
    <source>
        <dbReference type="SAM" id="Phobius"/>
    </source>
</evidence>